<proteinExistence type="inferred from homology"/>
<dbReference type="Gene3D" id="3.40.50.720">
    <property type="entry name" value="NAD(P)-binding Rossmann-like Domain"/>
    <property type="match status" value="1"/>
</dbReference>
<evidence type="ECO:0000259" key="11">
    <source>
        <dbReference type="Pfam" id="PF02558"/>
    </source>
</evidence>
<dbReference type="GO" id="GO:0008677">
    <property type="term" value="F:2-dehydropantoate 2-reductase activity"/>
    <property type="evidence" value="ECO:0007669"/>
    <property type="project" value="UniProtKB-EC"/>
</dbReference>
<evidence type="ECO:0000256" key="7">
    <source>
        <dbReference type="ARBA" id="ARBA00023002"/>
    </source>
</evidence>
<dbReference type="SUPFAM" id="SSF48179">
    <property type="entry name" value="6-phosphogluconate dehydrogenase C-terminal domain-like"/>
    <property type="match status" value="1"/>
</dbReference>
<sequence>MTVKLNWLITGPGAISGVLAAGLLRQQQQVAWLSRHTQEETSVNWTLTENGKATRFVTPLYPDAPPPDAVILAVKSYDLAAALERLDELQIATDCPIIISHNGMLSVHSERPLFPLITTHAASRENHTISHNGYGESWLAAQAINQPQPLAGAIGEILQQSFPPLHLVHDIEHRRWHKLLINCVINPLTAIYRVANGELAAARFSDIKQQLIEEFVQVAAACGYSFDAHQASQAVAKVITATAANRSSMLVDVEHQRTTEIDAMNGFIVEQARQHQIDVPTHRAVTEAVTALR</sequence>
<keyword evidence="7 10" id="KW-0560">Oxidoreductase</keyword>
<dbReference type="EC" id="1.1.1.169" evidence="3 10"/>
<dbReference type="PANTHER" id="PTHR43765:SF2">
    <property type="entry name" value="2-DEHYDROPANTOATE 2-REDUCTASE"/>
    <property type="match status" value="1"/>
</dbReference>
<evidence type="ECO:0000256" key="4">
    <source>
        <dbReference type="ARBA" id="ARBA00019465"/>
    </source>
</evidence>
<gene>
    <name evidence="13" type="ORF">CWE23_13090</name>
</gene>
<dbReference type="Proteomes" id="UP000286680">
    <property type="component" value="Unassembled WGS sequence"/>
</dbReference>
<comment type="caution">
    <text evidence="13">The sequence shown here is derived from an EMBL/GenBank/DDBJ whole genome shotgun (WGS) entry which is preliminary data.</text>
</comment>
<comment type="pathway">
    <text evidence="1 10">Cofactor biosynthesis; (R)-pantothenate biosynthesis; (R)-pantoate from 3-methyl-2-oxobutanoate: step 2/2.</text>
</comment>
<dbReference type="InterPro" id="IPR013328">
    <property type="entry name" value="6PGD_dom2"/>
</dbReference>
<keyword evidence="5 10" id="KW-0566">Pantothenate biosynthesis</keyword>
<evidence type="ECO:0000256" key="9">
    <source>
        <dbReference type="ARBA" id="ARBA00048793"/>
    </source>
</evidence>
<dbReference type="Pfam" id="PF08546">
    <property type="entry name" value="ApbA_C"/>
    <property type="match status" value="1"/>
</dbReference>
<dbReference type="AlphaFoldDB" id="A0AA94ECT0"/>
<dbReference type="SUPFAM" id="SSF51735">
    <property type="entry name" value="NAD(P)-binding Rossmann-fold domains"/>
    <property type="match status" value="1"/>
</dbReference>
<dbReference type="GO" id="GO:0050661">
    <property type="term" value="F:NADP binding"/>
    <property type="evidence" value="ECO:0007669"/>
    <property type="project" value="TreeGrafter"/>
</dbReference>
<reference evidence="14" key="1">
    <citation type="journal article" date="2018" name="Front. Microbiol.">
        <title>Genome-Based Analysis Reveals the Taxonomy and Diversity of the Family Idiomarinaceae.</title>
        <authorList>
            <person name="Liu Y."/>
            <person name="Lai Q."/>
            <person name="Shao Z."/>
        </authorList>
    </citation>
    <scope>NUCLEOTIDE SEQUENCE [LARGE SCALE GENOMIC DNA]</scope>
    <source>
        <strain evidence="14">SN-14</strain>
    </source>
</reference>
<dbReference type="InterPro" id="IPR013332">
    <property type="entry name" value="KPR_N"/>
</dbReference>
<comment type="function">
    <text evidence="10">Catalyzes the NADPH-dependent reduction of ketopantoate into pantoic acid.</text>
</comment>
<dbReference type="FunFam" id="1.10.1040.10:FF:000017">
    <property type="entry name" value="2-dehydropantoate 2-reductase"/>
    <property type="match status" value="1"/>
</dbReference>
<dbReference type="InterPro" id="IPR036291">
    <property type="entry name" value="NAD(P)-bd_dom_sf"/>
</dbReference>
<dbReference type="InterPro" id="IPR013752">
    <property type="entry name" value="KPA_reductase"/>
</dbReference>
<dbReference type="RefSeq" id="WP_126820467.1">
    <property type="nucleotide sequence ID" value="NZ_PIPS01000005.1"/>
</dbReference>
<dbReference type="GO" id="GO:0015940">
    <property type="term" value="P:pantothenate biosynthetic process"/>
    <property type="evidence" value="ECO:0007669"/>
    <property type="project" value="UniProtKB-KW"/>
</dbReference>
<comment type="catalytic activity">
    <reaction evidence="9 10">
        <text>(R)-pantoate + NADP(+) = 2-dehydropantoate + NADPH + H(+)</text>
        <dbReference type="Rhea" id="RHEA:16233"/>
        <dbReference type="ChEBI" id="CHEBI:11561"/>
        <dbReference type="ChEBI" id="CHEBI:15378"/>
        <dbReference type="ChEBI" id="CHEBI:15980"/>
        <dbReference type="ChEBI" id="CHEBI:57783"/>
        <dbReference type="ChEBI" id="CHEBI:58349"/>
        <dbReference type="EC" id="1.1.1.169"/>
    </reaction>
</comment>
<dbReference type="PANTHER" id="PTHR43765">
    <property type="entry name" value="2-DEHYDROPANTOATE 2-REDUCTASE-RELATED"/>
    <property type="match status" value="1"/>
</dbReference>
<protein>
    <recommendedName>
        <fullName evidence="4 10">2-dehydropantoate 2-reductase</fullName>
        <ecNumber evidence="3 10">1.1.1.169</ecNumber>
    </recommendedName>
    <alternativeName>
        <fullName evidence="8 10">Ketopantoate reductase</fullName>
    </alternativeName>
</protein>
<evidence type="ECO:0000256" key="8">
    <source>
        <dbReference type="ARBA" id="ARBA00032024"/>
    </source>
</evidence>
<dbReference type="Pfam" id="PF02558">
    <property type="entry name" value="ApbA"/>
    <property type="match status" value="1"/>
</dbReference>
<keyword evidence="6 10" id="KW-0521">NADP</keyword>
<evidence type="ECO:0000313" key="14">
    <source>
        <dbReference type="Proteomes" id="UP000286680"/>
    </source>
</evidence>
<dbReference type="GO" id="GO:0005737">
    <property type="term" value="C:cytoplasm"/>
    <property type="evidence" value="ECO:0007669"/>
    <property type="project" value="TreeGrafter"/>
</dbReference>
<evidence type="ECO:0000256" key="5">
    <source>
        <dbReference type="ARBA" id="ARBA00022655"/>
    </source>
</evidence>
<evidence type="ECO:0000256" key="2">
    <source>
        <dbReference type="ARBA" id="ARBA00007870"/>
    </source>
</evidence>
<accession>A0AA94ECT0</accession>
<evidence type="ECO:0000256" key="10">
    <source>
        <dbReference type="RuleBase" id="RU362068"/>
    </source>
</evidence>
<keyword evidence="14" id="KW-1185">Reference proteome</keyword>
<evidence type="ECO:0000313" key="13">
    <source>
        <dbReference type="EMBL" id="RUO39994.1"/>
    </source>
</evidence>
<evidence type="ECO:0000256" key="3">
    <source>
        <dbReference type="ARBA" id="ARBA00013014"/>
    </source>
</evidence>
<comment type="similarity">
    <text evidence="2 10">Belongs to the ketopantoate reductase family.</text>
</comment>
<dbReference type="InterPro" id="IPR003710">
    <property type="entry name" value="ApbA"/>
</dbReference>
<dbReference type="InterPro" id="IPR008927">
    <property type="entry name" value="6-PGluconate_DH-like_C_sf"/>
</dbReference>
<dbReference type="EMBL" id="PIPS01000005">
    <property type="protein sequence ID" value="RUO39994.1"/>
    <property type="molecule type" value="Genomic_DNA"/>
</dbReference>
<evidence type="ECO:0000259" key="12">
    <source>
        <dbReference type="Pfam" id="PF08546"/>
    </source>
</evidence>
<name>A0AA94ECT0_9GAMM</name>
<evidence type="ECO:0000256" key="6">
    <source>
        <dbReference type="ARBA" id="ARBA00022857"/>
    </source>
</evidence>
<feature type="domain" description="Ketopantoate reductase C-terminal" evidence="12">
    <location>
        <begin position="170"/>
        <end position="291"/>
    </location>
</feature>
<dbReference type="NCBIfam" id="TIGR00745">
    <property type="entry name" value="apbA_panE"/>
    <property type="match status" value="1"/>
</dbReference>
<evidence type="ECO:0000256" key="1">
    <source>
        <dbReference type="ARBA" id="ARBA00004994"/>
    </source>
</evidence>
<dbReference type="InterPro" id="IPR050838">
    <property type="entry name" value="Ketopantoate_reductase"/>
</dbReference>
<organism evidence="13 14">
    <name type="scientific">Idiomarina aquatica</name>
    <dbReference type="NCBI Taxonomy" id="1327752"/>
    <lineage>
        <taxon>Bacteria</taxon>
        <taxon>Pseudomonadati</taxon>
        <taxon>Pseudomonadota</taxon>
        <taxon>Gammaproteobacteria</taxon>
        <taxon>Alteromonadales</taxon>
        <taxon>Idiomarinaceae</taxon>
        <taxon>Idiomarina</taxon>
    </lineage>
</organism>
<dbReference type="Gene3D" id="1.10.1040.10">
    <property type="entry name" value="N-(1-d-carboxylethyl)-l-norvaline Dehydrogenase, domain 2"/>
    <property type="match status" value="1"/>
</dbReference>
<feature type="domain" description="Ketopantoate reductase N-terminal" evidence="11">
    <location>
        <begin position="7"/>
        <end position="140"/>
    </location>
</feature>